<organism evidence="2 3">
    <name type="scientific">Oryza meyeriana var. granulata</name>
    <dbReference type="NCBI Taxonomy" id="110450"/>
    <lineage>
        <taxon>Eukaryota</taxon>
        <taxon>Viridiplantae</taxon>
        <taxon>Streptophyta</taxon>
        <taxon>Embryophyta</taxon>
        <taxon>Tracheophyta</taxon>
        <taxon>Spermatophyta</taxon>
        <taxon>Magnoliopsida</taxon>
        <taxon>Liliopsida</taxon>
        <taxon>Poales</taxon>
        <taxon>Poaceae</taxon>
        <taxon>BOP clade</taxon>
        <taxon>Oryzoideae</taxon>
        <taxon>Oryzeae</taxon>
        <taxon>Oryzinae</taxon>
        <taxon>Oryza</taxon>
        <taxon>Oryza meyeriana</taxon>
    </lineage>
</organism>
<dbReference type="AlphaFoldDB" id="A0A6G1BRN5"/>
<protein>
    <submittedName>
        <fullName evidence="2">Uncharacterized protein</fullName>
    </submittedName>
</protein>
<dbReference type="EMBL" id="SPHZ02000011">
    <property type="protein sequence ID" value="KAF0890526.1"/>
    <property type="molecule type" value="Genomic_DNA"/>
</dbReference>
<comment type="caution">
    <text evidence="2">The sequence shown here is derived from an EMBL/GenBank/DDBJ whole genome shotgun (WGS) entry which is preliminary data.</text>
</comment>
<name>A0A6G1BRN5_9ORYZ</name>
<dbReference type="OrthoDB" id="884905at2759"/>
<sequence>MSLPMCKSRSEALLVQLLVCAAAAVVSAGKGNKDGAGRAEVECSDLATEAECVASGSGSRCWWCRSEVLDNMCFDAAKTWRLPNQVFSCDLLAPLAPPTPSDNDAPTATTAVVLLAINLFEARMLC</sequence>
<dbReference type="Proteomes" id="UP000479710">
    <property type="component" value="Unassembled WGS sequence"/>
</dbReference>
<keyword evidence="1" id="KW-0732">Signal</keyword>
<reference evidence="2 3" key="1">
    <citation type="submission" date="2019-11" db="EMBL/GenBank/DDBJ databases">
        <title>Whole genome sequence of Oryza granulata.</title>
        <authorList>
            <person name="Li W."/>
        </authorList>
    </citation>
    <scope>NUCLEOTIDE SEQUENCE [LARGE SCALE GENOMIC DNA]</scope>
    <source>
        <strain evidence="3">cv. Menghai</strain>
        <tissue evidence="2">Leaf</tissue>
    </source>
</reference>
<feature type="chain" id="PRO_5026036189" evidence="1">
    <location>
        <begin position="29"/>
        <end position="126"/>
    </location>
</feature>
<evidence type="ECO:0000313" key="3">
    <source>
        <dbReference type="Proteomes" id="UP000479710"/>
    </source>
</evidence>
<dbReference type="PANTHER" id="PTHR36896">
    <property type="entry name" value="OS01G0729500 PROTEIN"/>
    <property type="match status" value="1"/>
</dbReference>
<accession>A0A6G1BRN5</accession>
<feature type="signal peptide" evidence="1">
    <location>
        <begin position="1"/>
        <end position="28"/>
    </location>
</feature>
<evidence type="ECO:0000313" key="2">
    <source>
        <dbReference type="EMBL" id="KAF0890526.1"/>
    </source>
</evidence>
<gene>
    <name evidence="2" type="ORF">E2562_003741</name>
</gene>
<dbReference type="PANTHER" id="PTHR36896:SF2">
    <property type="entry name" value="OS01G0729500 PROTEIN"/>
    <property type="match status" value="1"/>
</dbReference>
<proteinExistence type="predicted"/>
<evidence type="ECO:0000256" key="1">
    <source>
        <dbReference type="SAM" id="SignalP"/>
    </source>
</evidence>
<keyword evidence="3" id="KW-1185">Reference proteome</keyword>